<protein>
    <recommendedName>
        <fullName evidence="2">C2H2-type domain-containing protein</fullName>
    </recommendedName>
</protein>
<dbReference type="SMART" id="SM00355">
    <property type="entry name" value="ZnF_C2H2"/>
    <property type="match status" value="6"/>
</dbReference>
<evidence type="ECO:0000313" key="3">
    <source>
        <dbReference type="EMBL" id="PHH59893.1"/>
    </source>
</evidence>
<dbReference type="PANTHER" id="PTHR42031">
    <property type="entry name" value="KEY LIME PATHOGENICITY PROTEIN"/>
    <property type="match status" value="1"/>
</dbReference>
<accession>A0A2C5XWX9</accession>
<dbReference type="Pfam" id="PF25438">
    <property type="entry name" value="DUF7896"/>
    <property type="match status" value="1"/>
</dbReference>
<feature type="region of interest" description="Disordered" evidence="1">
    <location>
        <begin position="245"/>
        <end position="274"/>
    </location>
</feature>
<proteinExistence type="predicted"/>
<feature type="domain" description="C2H2-type" evidence="2">
    <location>
        <begin position="820"/>
        <end position="841"/>
    </location>
</feature>
<dbReference type="Proteomes" id="UP000226192">
    <property type="component" value="Unassembled WGS sequence"/>
</dbReference>
<reference evidence="3 4" key="1">
    <citation type="submission" date="2017-06" db="EMBL/GenBank/DDBJ databases">
        <title>Ant-infecting Ophiocordyceps genomes reveal a high diversity of potential behavioral manipulation genes and a possible major role for enterotoxins.</title>
        <authorList>
            <person name="De Bekker C."/>
            <person name="Evans H.C."/>
            <person name="Brachmann A."/>
            <person name="Hughes D.P."/>
        </authorList>
    </citation>
    <scope>NUCLEOTIDE SEQUENCE [LARGE SCALE GENOMIC DNA]</scope>
    <source>
        <strain evidence="3 4">Map64</strain>
    </source>
</reference>
<keyword evidence="4" id="KW-1185">Reference proteome</keyword>
<feature type="domain" description="C2H2-type" evidence="2">
    <location>
        <begin position="847"/>
        <end position="874"/>
    </location>
</feature>
<dbReference type="PANTHER" id="PTHR42031:SF1">
    <property type="entry name" value="KEY LIME PATHOGENICITY PROTEIN"/>
    <property type="match status" value="1"/>
</dbReference>
<feature type="domain" description="C2H2-type" evidence="2">
    <location>
        <begin position="683"/>
        <end position="709"/>
    </location>
</feature>
<feature type="domain" description="C2H2-type" evidence="2">
    <location>
        <begin position="929"/>
        <end position="949"/>
    </location>
</feature>
<organism evidence="3 4">
    <name type="scientific">Ophiocordyceps australis</name>
    <dbReference type="NCBI Taxonomy" id="1399860"/>
    <lineage>
        <taxon>Eukaryota</taxon>
        <taxon>Fungi</taxon>
        <taxon>Dikarya</taxon>
        <taxon>Ascomycota</taxon>
        <taxon>Pezizomycotina</taxon>
        <taxon>Sordariomycetes</taxon>
        <taxon>Hypocreomycetidae</taxon>
        <taxon>Hypocreales</taxon>
        <taxon>Ophiocordycipitaceae</taxon>
        <taxon>Ophiocordyceps</taxon>
    </lineage>
</organism>
<dbReference type="InterPro" id="IPR013087">
    <property type="entry name" value="Znf_C2H2_type"/>
</dbReference>
<dbReference type="STRING" id="1399860.A0A2C5XWX9"/>
<gene>
    <name evidence="3" type="ORF">CDD81_2412</name>
</gene>
<feature type="domain" description="C2H2-type" evidence="2">
    <location>
        <begin position="143"/>
        <end position="170"/>
    </location>
</feature>
<name>A0A2C5XWX9_9HYPO</name>
<comment type="caution">
    <text evidence="3">The sequence shown here is derived from an EMBL/GenBank/DDBJ whole genome shotgun (WGS) entry which is preliminary data.</text>
</comment>
<dbReference type="OrthoDB" id="4738706at2759"/>
<feature type="domain" description="C2H2-type" evidence="2">
    <location>
        <begin position="879"/>
        <end position="909"/>
    </location>
</feature>
<sequence>MATPDSKADIDGAVRQLLDQQAMIQSRLAVLMATQHGLDVPRELDMLRHKLRIVRALTDQHGLATQIPVLSPMEEARALQYHYECLEAACLQHHLDVVEALRLPSVDAPCGFSSWLDKHLELCDSVNRFKRQSTLHAPALATAKCWEEHCIHFIYGFSTRVERDKHAQLHEAFCKRPAPFSRGNSPPLAWGQESLRDDLLDQARATGSGGPRGARQALGRLDLPPLSVARQQGPLSSEVLAWSGTADEGARHGTRRSSGGSEGEGLLPPLKRARLNQPRLESIGELKLLQEKGPCLRCRAMRTECDDRQPCLNCASNAPSGQDDLWLHIGCNREALGWFAHVFLPSPLSPRQTRTPVSSPAAQRHAVNDYIGASCFSPAARDRVKASLDFADGFWWSAQLDSPSATRDCTTGYEGGASGQGAPPVLVALASCWQIGKASHDAFALLRASSSLSESRSREEAVHPVLYNAKVLLRESIVYSALQGNGGIADGTSYPEAAPGAFDVEEQGRVVEECLVRFLESLDSSVSGRLSMSAAGSVGKFAGLCLFSMVCTLLMELQGSHEAWGQGGRGSARAAHSTYKALVQLYSACCPTLEEVWQQHGHGRGLLAMDSFLGRGAWQDEGIASSTDFLARLGEEARGKRVMGLLGKCAGWEWLPSMARLERWRPESKAGQVGDGALRLRRVYCQKCSEYPEGFRGEHELRRHSQAKHAALLRRWVCCEPPAPSLALQPVVALSACKACMAHKHYGAYYNAAAHLRRAHFHPTRGPKPSADWPPMAVLRDWMKEVRQPLDALPESPRPLTPPPPLALPLSPPALPDNRTQCPHADCARVVKDLPAHMLTHQEQRPEKCPIASCEYHLKGFARKYDKNRHALTHYRGTMVCPFCPGPTSPYTKAFARADVFKRHLAAAHNVDQSPAVLTLVPHPSSLPATCSICHAPFATAHDFYDHLDECVLSVLVGPEPQSPCRL</sequence>
<dbReference type="AlphaFoldDB" id="A0A2C5XWX9"/>
<evidence type="ECO:0000259" key="2">
    <source>
        <dbReference type="SMART" id="SM00355"/>
    </source>
</evidence>
<evidence type="ECO:0000256" key="1">
    <source>
        <dbReference type="SAM" id="MobiDB-lite"/>
    </source>
</evidence>
<dbReference type="EMBL" id="NJET01000175">
    <property type="protein sequence ID" value="PHH59893.1"/>
    <property type="molecule type" value="Genomic_DNA"/>
</dbReference>
<dbReference type="InterPro" id="IPR057218">
    <property type="entry name" value="DUF7896"/>
</dbReference>
<evidence type="ECO:0000313" key="4">
    <source>
        <dbReference type="Proteomes" id="UP000226192"/>
    </source>
</evidence>